<reference evidence="11 12" key="1">
    <citation type="submission" date="2019-12" db="EMBL/GenBank/DDBJ databases">
        <title>Genome sequenceing of Clostridium bovifaecis.</title>
        <authorList>
            <person name="Yao Y."/>
        </authorList>
    </citation>
    <scope>NUCLEOTIDE SEQUENCE [LARGE SCALE GENOMIC DNA]</scope>
    <source>
        <strain evidence="11 12">BXX</strain>
    </source>
</reference>
<dbReference type="EMBL" id="CP046522">
    <property type="protein sequence ID" value="QGU96815.1"/>
    <property type="molecule type" value="Genomic_DNA"/>
</dbReference>
<evidence type="ECO:0000256" key="10">
    <source>
        <dbReference type="SAM" id="Phobius"/>
    </source>
</evidence>
<evidence type="ECO:0000256" key="2">
    <source>
        <dbReference type="ARBA" id="ARBA00006742"/>
    </source>
</evidence>
<dbReference type="GO" id="GO:0005886">
    <property type="term" value="C:plasma membrane"/>
    <property type="evidence" value="ECO:0007669"/>
    <property type="project" value="UniProtKB-SubCell"/>
</dbReference>
<comment type="subcellular location">
    <subcellularLocation>
        <location evidence="1">Cell membrane</location>
        <topology evidence="1">Single-pass membrane protein</topology>
    </subcellularLocation>
</comment>
<evidence type="ECO:0000256" key="8">
    <source>
        <dbReference type="ARBA" id="ARBA00023010"/>
    </source>
</evidence>
<evidence type="ECO:0000256" key="7">
    <source>
        <dbReference type="ARBA" id="ARBA00022989"/>
    </source>
</evidence>
<organism evidence="11 12">
    <name type="scientific">Clostridium bovifaecis</name>
    <dbReference type="NCBI Taxonomy" id="2184719"/>
    <lineage>
        <taxon>Bacteria</taxon>
        <taxon>Bacillati</taxon>
        <taxon>Bacillota</taxon>
        <taxon>Clostridia</taxon>
        <taxon>Eubacteriales</taxon>
        <taxon>Clostridiaceae</taxon>
        <taxon>Clostridium</taxon>
    </lineage>
</organism>
<evidence type="ECO:0000256" key="9">
    <source>
        <dbReference type="ARBA" id="ARBA00023136"/>
    </source>
</evidence>
<gene>
    <name evidence="11" type="primary">yajC</name>
    <name evidence="11" type="ORF">GOM49_07910</name>
</gene>
<protein>
    <submittedName>
        <fullName evidence="11">Preprotein translocase subunit YajC</fullName>
    </submittedName>
</protein>
<dbReference type="Proteomes" id="UP000422764">
    <property type="component" value="Chromosome"/>
</dbReference>
<name>A0A6I6FG59_9CLOT</name>
<evidence type="ECO:0000256" key="1">
    <source>
        <dbReference type="ARBA" id="ARBA00004162"/>
    </source>
</evidence>
<proteinExistence type="inferred from homology"/>
<dbReference type="PANTHER" id="PTHR33909">
    <property type="entry name" value="SEC TRANSLOCON ACCESSORY COMPLEX SUBUNIT YAJC"/>
    <property type="match status" value="1"/>
</dbReference>
<sequence length="91" mass="10374">MLTVILPFIVMLGLFYVVILVPERKRKNKYNAMLEGLRINDEVMTRGGIVGKVIELQDDFAIIESGPDRVKFKIKKNGIATLLNEVIEEKK</sequence>
<evidence type="ECO:0000256" key="4">
    <source>
        <dbReference type="ARBA" id="ARBA00022475"/>
    </source>
</evidence>
<dbReference type="PANTHER" id="PTHR33909:SF1">
    <property type="entry name" value="SEC TRANSLOCON ACCESSORY COMPLEX SUBUNIT YAJC"/>
    <property type="match status" value="1"/>
</dbReference>
<dbReference type="InterPro" id="IPR003849">
    <property type="entry name" value="Preprotein_translocase_YajC"/>
</dbReference>
<dbReference type="Pfam" id="PF02699">
    <property type="entry name" value="YajC"/>
    <property type="match status" value="1"/>
</dbReference>
<dbReference type="SMART" id="SM01323">
    <property type="entry name" value="YajC"/>
    <property type="match status" value="1"/>
</dbReference>
<keyword evidence="4" id="KW-1003">Cell membrane</keyword>
<dbReference type="PRINTS" id="PR01853">
    <property type="entry name" value="YAJCTRNLCASE"/>
</dbReference>
<accession>A0A6I6FG59</accession>
<evidence type="ECO:0000313" key="11">
    <source>
        <dbReference type="EMBL" id="QGU96815.1"/>
    </source>
</evidence>
<dbReference type="NCBIfam" id="TIGR00739">
    <property type="entry name" value="yajC"/>
    <property type="match status" value="1"/>
</dbReference>
<keyword evidence="9 10" id="KW-0472">Membrane</keyword>
<comment type="similarity">
    <text evidence="2">Belongs to the YajC family.</text>
</comment>
<evidence type="ECO:0000256" key="6">
    <source>
        <dbReference type="ARBA" id="ARBA00022927"/>
    </source>
</evidence>
<keyword evidence="6" id="KW-0653">Protein transport</keyword>
<evidence type="ECO:0000313" key="12">
    <source>
        <dbReference type="Proteomes" id="UP000422764"/>
    </source>
</evidence>
<evidence type="ECO:0000256" key="3">
    <source>
        <dbReference type="ARBA" id="ARBA00022448"/>
    </source>
</evidence>
<keyword evidence="3" id="KW-0813">Transport</keyword>
<keyword evidence="5 10" id="KW-0812">Transmembrane</keyword>
<dbReference type="GO" id="GO:0015031">
    <property type="term" value="P:protein transport"/>
    <property type="evidence" value="ECO:0007669"/>
    <property type="project" value="UniProtKB-KW"/>
</dbReference>
<feature type="transmembrane region" description="Helical" evidence="10">
    <location>
        <begin position="6"/>
        <end position="23"/>
    </location>
</feature>
<evidence type="ECO:0000256" key="5">
    <source>
        <dbReference type="ARBA" id="ARBA00022692"/>
    </source>
</evidence>
<dbReference type="AlphaFoldDB" id="A0A6I6FG59"/>
<keyword evidence="7 10" id="KW-1133">Transmembrane helix</keyword>
<keyword evidence="8" id="KW-0811">Translocation</keyword>
<keyword evidence="12" id="KW-1185">Reference proteome</keyword>